<comment type="caution">
    <text evidence="3">The sequence shown here is derived from an EMBL/GenBank/DDBJ whole genome shotgun (WGS) entry which is preliminary data.</text>
</comment>
<proteinExistence type="predicted"/>
<dbReference type="Gene3D" id="3.20.20.100">
    <property type="entry name" value="NADP-dependent oxidoreductase domain"/>
    <property type="match status" value="1"/>
</dbReference>
<organism evidence="3 4">
    <name type="scientific">Tectimicrobiota bacterium</name>
    <dbReference type="NCBI Taxonomy" id="2528274"/>
    <lineage>
        <taxon>Bacteria</taxon>
        <taxon>Pseudomonadati</taxon>
        <taxon>Nitrospinota/Tectimicrobiota group</taxon>
        <taxon>Candidatus Tectimicrobiota</taxon>
    </lineage>
</organism>
<dbReference type="SUPFAM" id="SSF51430">
    <property type="entry name" value="NAD(P)-linked oxidoreductase"/>
    <property type="match status" value="1"/>
</dbReference>
<dbReference type="InterPro" id="IPR020471">
    <property type="entry name" value="AKR"/>
</dbReference>
<dbReference type="GO" id="GO:0016491">
    <property type="term" value="F:oxidoreductase activity"/>
    <property type="evidence" value="ECO:0007669"/>
    <property type="project" value="InterPro"/>
</dbReference>
<evidence type="ECO:0000256" key="1">
    <source>
        <dbReference type="SAM" id="MobiDB-lite"/>
    </source>
</evidence>
<feature type="domain" description="NADP-dependent oxidoreductase" evidence="2">
    <location>
        <begin position="41"/>
        <end position="220"/>
    </location>
</feature>
<accession>A0A932M1E4</accession>
<dbReference type="AlphaFoldDB" id="A0A932M1E4"/>
<feature type="region of interest" description="Disordered" evidence="1">
    <location>
        <begin position="1"/>
        <end position="24"/>
    </location>
</feature>
<dbReference type="InterPro" id="IPR023210">
    <property type="entry name" value="NADP_OxRdtase_dom"/>
</dbReference>
<evidence type="ECO:0000313" key="3">
    <source>
        <dbReference type="EMBL" id="MBI3015385.1"/>
    </source>
</evidence>
<dbReference type="InterPro" id="IPR036812">
    <property type="entry name" value="NAD(P)_OxRdtase_dom_sf"/>
</dbReference>
<dbReference type="CDD" id="cd19099">
    <property type="entry name" value="AKR_unchar"/>
    <property type="match status" value="1"/>
</dbReference>
<sequence length="371" mass="41096">MSQPNSATETSTRRYRDRIPGLPANHFRRLPEPLGAWASSIGLGTYLGHHDEATDNLYRKAIGRALQIGCNVIDTAVNYRCQRSERTIGEVLERSFQAGTLSRDEVVVSTKGGFIPFDGEPPDDPSAYFQDTFARTGVIQPGEVVAGCHCLSPRYLSHQMECSRRNLRLECIDIYYIHNPETQLSEIPRPEFNDRMLRAFARLEEEVAAGHIRLYGTATWNGYRVPAEETEHLDLAELFNLACQAGGKNHHFRVIQLPYSLAMTEAFAAKTQKLNGKLLSPLEASAELGMYTMASASVYQGRATRHLPEFLASTFPGLRTDAQRAIQFVRSTPGLGTALVGMKQRAHVEENLETACTAPVPPSVIANLFGS</sequence>
<dbReference type="Pfam" id="PF00248">
    <property type="entry name" value="Aldo_ket_red"/>
    <property type="match status" value="1"/>
</dbReference>
<dbReference type="Proteomes" id="UP000741360">
    <property type="component" value="Unassembled WGS sequence"/>
</dbReference>
<dbReference type="PANTHER" id="PTHR42686">
    <property type="entry name" value="GH17980P-RELATED"/>
    <property type="match status" value="1"/>
</dbReference>
<gene>
    <name evidence="3" type="ORF">HYY65_10070</name>
</gene>
<evidence type="ECO:0000259" key="2">
    <source>
        <dbReference type="Pfam" id="PF00248"/>
    </source>
</evidence>
<dbReference type="PANTHER" id="PTHR42686:SF1">
    <property type="entry name" value="GH17980P-RELATED"/>
    <property type="match status" value="1"/>
</dbReference>
<evidence type="ECO:0000313" key="4">
    <source>
        <dbReference type="Proteomes" id="UP000741360"/>
    </source>
</evidence>
<name>A0A932M1E4_UNCTE</name>
<reference evidence="3" key="1">
    <citation type="submission" date="2020-07" db="EMBL/GenBank/DDBJ databases">
        <title>Huge and variable diversity of episymbiotic CPR bacteria and DPANN archaea in groundwater ecosystems.</title>
        <authorList>
            <person name="He C.Y."/>
            <person name="Keren R."/>
            <person name="Whittaker M."/>
            <person name="Farag I.F."/>
            <person name="Doudna J."/>
            <person name="Cate J.H.D."/>
            <person name="Banfield J.F."/>
        </authorList>
    </citation>
    <scope>NUCLEOTIDE SEQUENCE</scope>
    <source>
        <strain evidence="3">NC_groundwater_717_Ag_S-0.2um_59_8</strain>
    </source>
</reference>
<feature type="compositionally biased region" description="Polar residues" evidence="1">
    <location>
        <begin position="1"/>
        <end position="10"/>
    </location>
</feature>
<dbReference type="EMBL" id="JACPSX010000190">
    <property type="protein sequence ID" value="MBI3015385.1"/>
    <property type="molecule type" value="Genomic_DNA"/>
</dbReference>
<dbReference type="GO" id="GO:0005829">
    <property type="term" value="C:cytosol"/>
    <property type="evidence" value="ECO:0007669"/>
    <property type="project" value="TreeGrafter"/>
</dbReference>
<protein>
    <submittedName>
        <fullName evidence="3">Aldo/keto reductase</fullName>
    </submittedName>
</protein>